<dbReference type="InterPro" id="IPR023635">
    <property type="entry name" value="Peptide_deformylase"/>
</dbReference>
<gene>
    <name evidence="6 7" type="primary">def</name>
    <name evidence="7" type="ORF">ACFQ5G_48560</name>
</gene>
<comment type="similarity">
    <text evidence="1 6">Belongs to the polypeptide deformylase family.</text>
</comment>
<keyword evidence="8" id="KW-1185">Reference proteome</keyword>
<sequence>MGIVVGAGANALPAHQAIGFHFDHPTRGRGLHPGKPLTGAAPIRDAVSSHRVRTGVDLLDVTQAIWQMGFNAVLRDKSAIRILGDPVLRTPCKAVDEFDKRLSKLVDEMFDIMYKARGVGLAANQIGVGLRLFVYDCPDGEGADNKGYLINPELVINEGEDVTEPEGCLSVPGHYFDTVRASSTTLSGVDLHGNQVSVSGKGYFARCLQHELDHLNGTVYIDRLAGDERRRALRAIRAAAPSKPSLGKSSSPFGL</sequence>
<accession>A0ABW4ASM3</accession>
<dbReference type="NCBIfam" id="TIGR00079">
    <property type="entry name" value="pept_deformyl"/>
    <property type="match status" value="1"/>
</dbReference>
<dbReference type="InterPro" id="IPR036821">
    <property type="entry name" value="Peptide_deformylase_sf"/>
</dbReference>
<dbReference type="SUPFAM" id="SSF56420">
    <property type="entry name" value="Peptide deformylase"/>
    <property type="match status" value="1"/>
</dbReference>
<evidence type="ECO:0000313" key="8">
    <source>
        <dbReference type="Proteomes" id="UP001597183"/>
    </source>
</evidence>
<dbReference type="HAMAP" id="MF_00163">
    <property type="entry name" value="Pep_deformylase"/>
    <property type="match status" value="1"/>
</dbReference>
<evidence type="ECO:0000256" key="4">
    <source>
        <dbReference type="ARBA" id="ARBA00022917"/>
    </source>
</evidence>
<dbReference type="PANTHER" id="PTHR10458:SF2">
    <property type="entry name" value="PEPTIDE DEFORMYLASE, MITOCHONDRIAL"/>
    <property type="match status" value="1"/>
</dbReference>
<evidence type="ECO:0000256" key="2">
    <source>
        <dbReference type="ARBA" id="ARBA00022723"/>
    </source>
</evidence>
<dbReference type="EC" id="3.5.1.88" evidence="6"/>
<proteinExistence type="inferred from homology"/>
<keyword evidence="3 6" id="KW-0378">Hydrolase</keyword>
<feature type="active site" evidence="6">
    <location>
        <position position="211"/>
    </location>
</feature>
<feature type="binding site" evidence="6">
    <location>
        <position position="168"/>
    </location>
    <ligand>
        <name>Fe cation</name>
        <dbReference type="ChEBI" id="CHEBI:24875"/>
    </ligand>
</feature>
<keyword evidence="4 6" id="KW-0648">Protein biosynthesis</keyword>
<dbReference type="Pfam" id="PF01327">
    <property type="entry name" value="Pep_deformylase"/>
    <property type="match status" value="1"/>
</dbReference>
<evidence type="ECO:0000256" key="5">
    <source>
        <dbReference type="ARBA" id="ARBA00023004"/>
    </source>
</evidence>
<dbReference type="CDD" id="cd00487">
    <property type="entry name" value="Pep_deformylase"/>
    <property type="match status" value="1"/>
</dbReference>
<comment type="cofactor">
    <cofactor evidence="6">
        <name>Fe(2+)</name>
        <dbReference type="ChEBI" id="CHEBI:29033"/>
    </cofactor>
    <text evidence="6">Binds 1 Fe(2+) ion.</text>
</comment>
<dbReference type="Proteomes" id="UP001597183">
    <property type="component" value="Unassembled WGS sequence"/>
</dbReference>
<comment type="catalytic activity">
    <reaction evidence="6">
        <text>N-terminal N-formyl-L-methionyl-[peptide] + H2O = N-terminal L-methionyl-[peptide] + formate</text>
        <dbReference type="Rhea" id="RHEA:24420"/>
        <dbReference type="Rhea" id="RHEA-COMP:10639"/>
        <dbReference type="Rhea" id="RHEA-COMP:10640"/>
        <dbReference type="ChEBI" id="CHEBI:15377"/>
        <dbReference type="ChEBI" id="CHEBI:15740"/>
        <dbReference type="ChEBI" id="CHEBI:49298"/>
        <dbReference type="ChEBI" id="CHEBI:64731"/>
        <dbReference type="EC" id="3.5.1.88"/>
    </reaction>
</comment>
<reference evidence="8" key="1">
    <citation type="journal article" date="2019" name="Int. J. Syst. Evol. Microbiol.">
        <title>The Global Catalogue of Microorganisms (GCM) 10K type strain sequencing project: providing services to taxonomists for standard genome sequencing and annotation.</title>
        <authorList>
            <consortium name="The Broad Institute Genomics Platform"/>
            <consortium name="The Broad Institute Genome Sequencing Center for Infectious Disease"/>
            <person name="Wu L."/>
            <person name="Ma J."/>
        </authorList>
    </citation>
    <scope>NUCLEOTIDE SEQUENCE [LARGE SCALE GENOMIC DNA]</scope>
    <source>
        <strain evidence="8">CCM 7526</strain>
    </source>
</reference>
<name>A0ABW4ASM3_9ACTN</name>
<evidence type="ECO:0000256" key="6">
    <source>
        <dbReference type="HAMAP-Rule" id="MF_00163"/>
    </source>
</evidence>
<dbReference type="GO" id="GO:0042586">
    <property type="term" value="F:peptide deformylase activity"/>
    <property type="evidence" value="ECO:0007669"/>
    <property type="project" value="UniProtKB-EC"/>
</dbReference>
<evidence type="ECO:0000313" key="7">
    <source>
        <dbReference type="EMBL" id="MFD1373233.1"/>
    </source>
</evidence>
<dbReference type="PRINTS" id="PR01576">
    <property type="entry name" value="PDEFORMYLASE"/>
</dbReference>
<dbReference type="RefSeq" id="WP_378079220.1">
    <property type="nucleotide sequence ID" value="NZ_AP028461.1"/>
</dbReference>
<comment type="caution">
    <text evidence="7">The sequence shown here is derived from an EMBL/GenBank/DDBJ whole genome shotgun (WGS) entry which is preliminary data.</text>
</comment>
<dbReference type="PANTHER" id="PTHR10458">
    <property type="entry name" value="PEPTIDE DEFORMYLASE"/>
    <property type="match status" value="1"/>
</dbReference>
<feature type="binding site" evidence="6">
    <location>
        <position position="214"/>
    </location>
    <ligand>
        <name>Fe cation</name>
        <dbReference type="ChEBI" id="CHEBI:24875"/>
    </ligand>
</feature>
<keyword evidence="5 6" id="KW-0408">Iron</keyword>
<organism evidence="7 8">
    <name type="scientific">Actinoplanes sichuanensis</name>
    <dbReference type="NCBI Taxonomy" id="512349"/>
    <lineage>
        <taxon>Bacteria</taxon>
        <taxon>Bacillati</taxon>
        <taxon>Actinomycetota</taxon>
        <taxon>Actinomycetes</taxon>
        <taxon>Micromonosporales</taxon>
        <taxon>Micromonosporaceae</taxon>
        <taxon>Actinoplanes</taxon>
    </lineage>
</organism>
<evidence type="ECO:0000256" key="1">
    <source>
        <dbReference type="ARBA" id="ARBA00010759"/>
    </source>
</evidence>
<comment type="function">
    <text evidence="6">Removes the formyl group from the N-terminal Met of newly synthesized proteins. Requires at least a dipeptide for an efficient rate of reaction. N-terminal L-methionine is a prerequisite for activity but the enzyme has broad specificity at other positions.</text>
</comment>
<evidence type="ECO:0000256" key="3">
    <source>
        <dbReference type="ARBA" id="ARBA00022801"/>
    </source>
</evidence>
<protein>
    <recommendedName>
        <fullName evidence="6">Peptide deformylase</fullName>
        <shortName evidence="6">PDF</shortName>
        <ecNumber evidence="6">3.5.1.88</ecNumber>
    </recommendedName>
    <alternativeName>
        <fullName evidence="6">Polypeptide deformylase</fullName>
    </alternativeName>
</protein>
<keyword evidence="2 6" id="KW-0479">Metal-binding</keyword>
<feature type="binding site" evidence="6">
    <location>
        <position position="210"/>
    </location>
    <ligand>
        <name>Fe cation</name>
        <dbReference type="ChEBI" id="CHEBI:24875"/>
    </ligand>
</feature>
<dbReference type="NCBIfam" id="NF001159">
    <property type="entry name" value="PRK00150.1-3"/>
    <property type="match status" value="1"/>
</dbReference>
<dbReference type="Gene3D" id="3.90.45.10">
    <property type="entry name" value="Peptide deformylase"/>
    <property type="match status" value="1"/>
</dbReference>
<dbReference type="EMBL" id="JBHTMK010000064">
    <property type="protein sequence ID" value="MFD1373233.1"/>
    <property type="molecule type" value="Genomic_DNA"/>
</dbReference>